<dbReference type="Proteomes" id="UP000184384">
    <property type="component" value="Unassembled WGS sequence"/>
</dbReference>
<accession>A0A1M5LXN7</accession>
<keyword evidence="4" id="KW-1185">Reference proteome</keyword>
<evidence type="ECO:0000313" key="2">
    <source>
        <dbReference type="EMBL" id="SHG69700.1"/>
    </source>
</evidence>
<sequence length="147" mass="16371">MKYGVFMIFCLSLVLFSCKNEKAKDEVQAASTDTTVVDIHNSQIALDWPGIYKGVIPCADCVGIETEVILNEDMTFVMRTKYLGKGDQKIFEEKGTFVWDKTGSIVSLKGINETPIQYKVAENKLIQLDMEGNTISGSLADNYILTK</sequence>
<gene>
    <name evidence="1" type="ORF">BC624_104255</name>
    <name evidence="2" type="ORF">SAMN05443373_103255</name>
</gene>
<evidence type="ECO:0000313" key="4">
    <source>
        <dbReference type="Proteomes" id="UP000237771"/>
    </source>
</evidence>
<reference evidence="3" key="1">
    <citation type="submission" date="2016-11" db="EMBL/GenBank/DDBJ databases">
        <authorList>
            <person name="Varghese N."/>
            <person name="Submissions S."/>
        </authorList>
    </citation>
    <scope>NUCLEOTIDE SEQUENCE [LARGE SCALE GENOMIC DNA]</scope>
    <source>
        <strain evidence="3">DSM 19729</strain>
    </source>
</reference>
<dbReference type="AlphaFoldDB" id="A0A1M5LXN7"/>
<proteinExistence type="predicted"/>
<dbReference type="Pfam" id="PF04170">
    <property type="entry name" value="NlpE"/>
    <property type="match status" value="1"/>
</dbReference>
<dbReference type="RefSeq" id="WP_072941875.1">
    <property type="nucleotide sequence ID" value="NZ_FQWO01000003.1"/>
</dbReference>
<dbReference type="EMBL" id="FQWO01000003">
    <property type="protein sequence ID" value="SHG69700.1"/>
    <property type="molecule type" value="Genomic_DNA"/>
</dbReference>
<dbReference type="PROSITE" id="PS51257">
    <property type="entry name" value="PROKAR_LIPOPROTEIN"/>
    <property type="match status" value="1"/>
</dbReference>
<dbReference type="STRING" id="280093.SAMN05443373_103255"/>
<evidence type="ECO:0000313" key="1">
    <source>
        <dbReference type="EMBL" id="PRZ24138.1"/>
    </source>
</evidence>
<name>A0A1M5LXN7_9FLAO</name>
<dbReference type="EMBL" id="PVUB01000004">
    <property type="protein sequence ID" value="PRZ24138.1"/>
    <property type="molecule type" value="Genomic_DNA"/>
</dbReference>
<dbReference type="InterPro" id="IPR007298">
    <property type="entry name" value="Cu-R_lipoprotein_NlpE"/>
</dbReference>
<dbReference type="Proteomes" id="UP000237771">
    <property type="component" value="Unassembled WGS sequence"/>
</dbReference>
<reference evidence="1 4" key="3">
    <citation type="submission" date="2018-03" db="EMBL/GenBank/DDBJ databases">
        <title>Genomic Encyclopedia of Archaeal and Bacterial Type Strains, Phase II (KMG-II): from individual species to whole genera.</title>
        <authorList>
            <person name="Goeker M."/>
        </authorList>
    </citation>
    <scope>NUCLEOTIDE SEQUENCE [LARGE SCALE GENOMIC DNA]</scope>
    <source>
        <strain evidence="1 4">DSM 17797</strain>
    </source>
</reference>
<reference evidence="2" key="2">
    <citation type="submission" date="2016-11" db="EMBL/GenBank/DDBJ databases">
        <authorList>
            <person name="Jaros S."/>
            <person name="Januszkiewicz K."/>
            <person name="Wedrychowicz H."/>
        </authorList>
    </citation>
    <scope>NUCLEOTIDE SEQUENCE [LARGE SCALE GENOMIC DNA]</scope>
    <source>
        <strain evidence="2">DSM 19729</strain>
    </source>
</reference>
<evidence type="ECO:0000313" key="3">
    <source>
        <dbReference type="Proteomes" id="UP000184384"/>
    </source>
</evidence>
<protein>
    <submittedName>
        <fullName evidence="1 2">Lipoprotein NlpE involved in copper resistance</fullName>
    </submittedName>
</protein>
<dbReference type="Gene3D" id="2.40.128.640">
    <property type="match status" value="1"/>
</dbReference>
<keyword evidence="2" id="KW-0449">Lipoprotein</keyword>
<organism evidence="2 3">
    <name type="scientific">Flavobacterium granuli</name>
    <dbReference type="NCBI Taxonomy" id="280093"/>
    <lineage>
        <taxon>Bacteria</taxon>
        <taxon>Pseudomonadati</taxon>
        <taxon>Bacteroidota</taxon>
        <taxon>Flavobacteriia</taxon>
        <taxon>Flavobacteriales</taxon>
        <taxon>Flavobacteriaceae</taxon>
        <taxon>Flavobacterium</taxon>
    </lineage>
</organism>